<dbReference type="PANTHER" id="PTHR43569:SF2">
    <property type="entry name" value="AMIDOHYDROLASE-RELATED DOMAIN-CONTAINING PROTEIN"/>
    <property type="match status" value="1"/>
</dbReference>
<dbReference type="InterPro" id="IPR006680">
    <property type="entry name" value="Amidohydro-rel"/>
</dbReference>
<dbReference type="OrthoDB" id="5450317at2"/>
<gene>
    <name evidence="3" type="ORF">BN000_00147</name>
</gene>
<evidence type="ECO:0000313" key="3">
    <source>
        <dbReference type="EMBL" id="CRK80266.1"/>
    </source>
</evidence>
<dbReference type="GO" id="GO:0016787">
    <property type="term" value="F:hydrolase activity"/>
    <property type="evidence" value="ECO:0007669"/>
    <property type="project" value="UniProtKB-KW"/>
</dbReference>
<dbReference type="STRING" id="1499688.BN000_00147"/>
<organism evidence="3 4">
    <name type="scientific">Neobacillus massiliamazoniensis</name>
    <dbReference type="NCBI Taxonomy" id="1499688"/>
    <lineage>
        <taxon>Bacteria</taxon>
        <taxon>Bacillati</taxon>
        <taxon>Bacillota</taxon>
        <taxon>Bacilli</taxon>
        <taxon>Bacillales</taxon>
        <taxon>Bacillaceae</taxon>
        <taxon>Neobacillus</taxon>
    </lineage>
</organism>
<dbReference type="Gene3D" id="3.20.20.140">
    <property type="entry name" value="Metal-dependent hydrolases"/>
    <property type="match status" value="1"/>
</dbReference>
<sequence length="275" mass="32089">MFIDSHVHFWNLSRGDYVWINPNDSVLYNNYLPPDLLQHQIGNYVDGVVAVQAANTVEETDFLLSIAEEYSIIKGVIGWLDVTSEHFPNLYERLHNNKLFKGIRYPLNTYDTNKWRIDPIVVRNLQLLEKDDYIVDLLINPKNIPYILRLLEYLPELKVTINHLGAPPINQRIQPWMEMMTEISKHKQATCKLSGMITLGKGCDWSVFKPIIAHLFANFGIDRLMFGSDWPVCLLGGNYKETIDLFYHVLPEKLHSDQIRKLIRENAIRHYHLSM</sequence>
<dbReference type="Proteomes" id="UP000199087">
    <property type="component" value="Unassembled WGS sequence"/>
</dbReference>
<dbReference type="InterPro" id="IPR052350">
    <property type="entry name" value="Metallo-dep_Lactonases"/>
</dbReference>
<keyword evidence="3" id="KW-0378">Hydrolase</keyword>
<reference evidence="4" key="1">
    <citation type="submission" date="2015-05" db="EMBL/GenBank/DDBJ databases">
        <authorList>
            <person name="Urmite Genomes"/>
        </authorList>
    </citation>
    <scope>NUCLEOTIDE SEQUENCE [LARGE SCALE GENOMIC DNA]</scope>
    <source>
        <strain evidence="4">LF1</strain>
    </source>
</reference>
<comment type="similarity">
    <text evidence="1">Belongs to the metallo-dependent hydrolases superfamily.</text>
</comment>
<dbReference type="AlphaFoldDB" id="A0A0U1NQD7"/>
<dbReference type="PANTHER" id="PTHR43569">
    <property type="entry name" value="AMIDOHYDROLASE"/>
    <property type="match status" value="1"/>
</dbReference>
<accession>A0A0U1NQD7</accession>
<proteinExistence type="inferred from homology"/>
<evidence type="ECO:0000256" key="1">
    <source>
        <dbReference type="ARBA" id="ARBA00038310"/>
    </source>
</evidence>
<protein>
    <submittedName>
        <fullName evidence="3">Amidohydrolase</fullName>
    </submittedName>
</protein>
<dbReference type="InterPro" id="IPR032466">
    <property type="entry name" value="Metal_Hydrolase"/>
</dbReference>
<keyword evidence="4" id="KW-1185">Reference proteome</keyword>
<dbReference type="SUPFAM" id="SSF51556">
    <property type="entry name" value="Metallo-dependent hydrolases"/>
    <property type="match status" value="1"/>
</dbReference>
<dbReference type="RefSeq" id="WP_090629538.1">
    <property type="nucleotide sequence ID" value="NZ_CVRB01000001.1"/>
</dbReference>
<evidence type="ECO:0000313" key="4">
    <source>
        <dbReference type="Proteomes" id="UP000199087"/>
    </source>
</evidence>
<dbReference type="EMBL" id="CVRB01000001">
    <property type="protein sequence ID" value="CRK80266.1"/>
    <property type="molecule type" value="Genomic_DNA"/>
</dbReference>
<feature type="domain" description="Amidohydrolase-related" evidence="2">
    <location>
        <begin position="3"/>
        <end position="273"/>
    </location>
</feature>
<dbReference type="Pfam" id="PF04909">
    <property type="entry name" value="Amidohydro_2"/>
    <property type="match status" value="1"/>
</dbReference>
<name>A0A0U1NQD7_9BACI</name>
<evidence type="ECO:0000259" key="2">
    <source>
        <dbReference type="Pfam" id="PF04909"/>
    </source>
</evidence>